<protein>
    <submittedName>
        <fullName evidence="1">Uncharacterized protein</fullName>
    </submittedName>
</protein>
<evidence type="ECO:0000313" key="2">
    <source>
        <dbReference type="Proteomes" id="UP001320420"/>
    </source>
</evidence>
<keyword evidence="2" id="KW-1185">Reference proteome</keyword>
<dbReference type="EMBL" id="JAKJXP020000028">
    <property type="protein sequence ID" value="KAK7753438.1"/>
    <property type="molecule type" value="Genomic_DNA"/>
</dbReference>
<dbReference type="Proteomes" id="UP001320420">
    <property type="component" value="Unassembled WGS sequence"/>
</dbReference>
<reference evidence="1 2" key="1">
    <citation type="submission" date="2024-02" db="EMBL/GenBank/DDBJ databases">
        <title>De novo assembly and annotation of 12 fungi associated with fruit tree decline syndrome in Ontario, Canada.</title>
        <authorList>
            <person name="Sulman M."/>
            <person name="Ellouze W."/>
            <person name="Ilyukhin E."/>
        </authorList>
    </citation>
    <scope>NUCLEOTIDE SEQUENCE [LARGE SCALE GENOMIC DNA]</scope>
    <source>
        <strain evidence="1 2">M11/M66-122</strain>
    </source>
</reference>
<proteinExistence type="predicted"/>
<organism evidence="1 2">
    <name type="scientific">Diatrype stigma</name>
    <dbReference type="NCBI Taxonomy" id="117547"/>
    <lineage>
        <taxon>Eukaryota</taxon>
        <taxon>Fungi</taxon>
        <taxon>Dikarya</taxon>
        <taxon>Ascomycota</taxon>
        <taxon>Pezizomycotina</taxon>
        <taxon>Sordariomycetes</taxon>
        <taxon>Xylariomycetidae</taxon>
        <taxon>Xylariales</taxon>
        <taxon>Diatrypaceae</taxon>
        <taxon>Diatrype</taxon>
    </lineage>
</organism>
<dbReference type="SUPFAM" id="SSF81901">
    <property type="entry name" value="HCP-like"/>
    <property type="match status" value="1"/>
</dbReference>
<evidence type="ECO:0000313" key="1">
    <source>
        <dbReference type="EMBL" id="KAK7753438.1"/>
    </source>
</evidence>
<dbReference type="Gene3D" id="1.25.40.10">
    <property type="entry name" value="Tetratricopeptide repeat domain"/>
    <property type="match status" value="1"/>
</dbReference>
<gene>
    <name evidence="1" type="ORF">SLS62_004513</name>
</gene>
<name>A0AAN9YP51_9PEZI</name>
<dbReference type="InterPro" id="IPR011990">
    <property type="entry name" value="TPR-like_helical_dom_sf"/>
</dbReference>
<comment type="caution">
    <text evidence="1">The sequence shown here is derived from an EMBL/GenBank/DDBJ whole genome shotgun (WGS) entry which is preliminary data.</text>
</comment>
<sequence length="363" mass="40244">MAAIRQLTHARHLRCLVRSRLATPSQHSLQGGSLQSGLLSRNDHNVFADLNGVASFSTTPLLSAKVRVDPARDGFAKARFTAADVPSLEFWAARARPPLVDDLLPGECLATAQEYAALALRAPANWRQHLTTKYNISSYTLHYLAYMMITGAPSPAAWHLATHILHTNVVLSYTPSVLTFVRLAFTRDKLGQPQFAAAEEAFERALARRDDPNACTLKGLIYAKKNRRETDAKALEWFRLARQLGGDEPRAWDWQASCIVGLAKIYMKQSKARQAKETFHYAAAVLDIPEACWFYAQALEKDDPDRAPWLKKAAVSGYLEAARELAQIELHALNDGSLSKGEMAERQALADEWSGIAGDKALY</sequence>
<dbReference type="AlphaFoldDB" id="A0AAN9YP51"/>
<accession>A0AAN9YP51</accession>